<dbReference type="EMBL" id="AP019301">
    <property type="protein sequence ID" value="BBH02829.1"/>
    <property type="molecule type" value="Genomic_DNA"/>
</dbReference>
<keyword evidence="2" id="KW-0808">Transferase</keyword>
<reference evidence="2" key="1">
    <citation type="journal article" date="2019" name="Science">
        <title>Mutation of a bHLH transcription factor allowed almond domestication.</title>
        <authorList>
            <person name="Sanchez-Perez R."/>
            <person name="Pavan S."/>
            <person name="Mazzeo R."/>
            <person name="Moldovan C."/>
            <person name="Aiese Cigliano R."/>
            <person name="Del Cueto J."/>
            <person name="Ricciardi F."/>
            <person name="Lotti C."/>
            <person name="Ricciardi L."/>
            <person name="Dicenta F."/>
            <person name="Lopez-Marques R.L."/>
            <person name="Lindberg Moller B."/>
        </authorList>
    </citation>
    <scope>NUCLEOTIDE SEQUENCE</scope>
</reference>
<proteinExistence type="predicted"/>
<protein>
    <submittedName>
        <fullName evidence="2">Glycosyltransferase family protein 28</fullName>
    </submittedName>
</protein>
<name>A0A4Y1REZ2_PRUDU</name>
<gene>
    <name evidence="2" type="ORF">Prudu_013520</name>
</gene>
<feature type="region of interest" description="Disordered" evidence="1">
    <location>
        <begin position="156"/>
        <end position="195"/>
    </location>
</feature>
<dbReference type="GO" id="GO:0016740">
    <property type="term" value="F:transferase activity"/>
    <property type="evidence" value="ECO:0007669"/>
    <property type="project" value="UniProtKB-KW"/>
</dbReference>
<dbReference type="AlphaFoldDB" id="A0A4Y1REZ2"/>
<evidence type="ECO:0000313" key="2">
    <source>
        <dbReference type="EMBL" id="BBH02829.1"/>
    </source>
</evidence>
<evidence type="ECO:0000256" key="1">
    <source>
        <dbReference type="SAM" id="MobiDB-lite"/>
    </source>
</evidence>
<accession>A0A4Y1REZ2</accession>
<sequence length="195" mass="21302">MSTWPESPRLEFGWSHEGNAVDVAAQWSSNEHIAYHLRAASLVISHAGLNLTPTGCTTSIVSKARPRFRLCLLFDMAPQTMASLVEQRHEFQDKVSDDITCIETQLSKLSAEQKEELVQVQKHLATTDLAINKLQDSVQMLINHFRAGAVEPSSTSAALSSSSTPLPKSGILPNPPVDQKLKAVPYGMQHTSTGL</sequence>
<organism evidence="2">
    <name type="scientific">Prunus dulcis</name>
    <name type="common">Almond</name>
    <name type="synonym">Amygdalus dulcis</name>
    <dbReference type="NCBI Taxonomy" id="3755"/>
    <lineage>
        <taxon>Eukaryota</taxon>
        <taxon>Viridiplantae</taxon>
        <taxon>Streptophyta</taxon>
        <taxon>Embryophyta</taxon>
        <taxon>Tracheophyta</taxon>
        <taxon>Spermatophyta</taxon>
        <taxon>Magnoliopsida</taxon>
        <taxon>eudicotyledons</taxon>
        <taxon>Gunneridae</taxon>
        <taxon>Pentapetalae</taxon>
        <taxon>rosids</taxon>
        <taxon>fabids</taxon>
        <taxon>Rosales</taxon>
        <taxon>Rosaceae</taxon>
        <taxon>Amygdaloideae</taxon>
        <taxon>Amygdaleae</taxon>
        <taxon>Prunus</taxon>
    </lineage>
</organism>
<feature type="compositionally biased region" description="Low complexity" evidence="1">
    <location>
        <begin position="156"/>
        <end position="166"/>
    </location>
</feature>